<reference evidence="1 2" key="1">
    <citation type="journal article" date="2009" name="Proc. Natl. Acad. Sci. U.S.A.">
        <title>The genomic basis of trophic strategy in marine bacteria.</title>
        <authorList>
            <person name="Lauro F.M."/>
            <person name="McDougald D."/>
            <person name="Thomas T."/>
            <person name="Williams T.J."/>
            <person name="Egan S."/>
            <person name="Rice S."/>
            <person name="DeMaere M.Z."/>
            <person name="Ting L."/>
            <person name="Ertan H."/>
            <person name="Johnson J."/>
            <person name="Ferriera S."/>
            <person name="Lapidus A."/>
            <person name="Anderson I."/>
            <person name="Kyrpides N."/>
            <person name="Munk A.C."/>
            <person name="Detter C."/>
            <person name="Han C.S."/>
            <person name="Brown M.V."/>
            <person name="Robb F.T."/>
            <person name="Kjelleberg S."/>
            <person name="Cavicchioli R."/>
        </authorList>
    </citation>
    <scope>NUCLEOTIDE SEQUENCE [LARGE SCALE GENOMIC DNA]</scope>
    <source>
        <strain evidence="1 2">S14</strain>
    </source>
</reference>
<gene>
    <name evidence="1" type="ORF">VAS14_04498</name>
</gene>
<name>Q1ZSM8_PHOAS</name>
<sequence length="35" mass="3992">MAKNGAYGLYAGVQYIVFTNQTRHDDKFKSKVINL</sequence>
<evidence type="ECO:0000313" key="2">
    <source>
        <dbReference type="Proteomes" id="UP000001603"/>
    </source>
</evidence>
<dbReference type="AlphaFoldDB" id="Q1ZSM8"/>
<evidence type="ECO:0000313" key="1">
    <source>
        <dbReference type="EMBL" id="EAS64949.1"/>
    </source>
</evidence>
<dbReference type="HOGENOM" id="CLU_3366454_0_0_6"/>
<protein>
    <submittedName>
        <fullName evidence="1">Uncharacterized protein</fullName>
    </submittedName>
</protein>
<comment type="caution">
    <text evidence="1">The sequence shown here is derived from an EMBL/GenBank/DDBJ whole genome shotgun (WGS) entry which is preliminary data.</text>
</comment>
<proteinExistence type="predicted"/>
<accession>Q1ZSM8</accession>
<organism evidence="1 2">
    <name type="scientific">Photobacterium angustum (strain S14 / CCUG 15956)</name>
    <name type="common">Vibrio sp. (strain S14 / CCUG 15956)</name>
    <dbReference type="NCBI Taxonomy" id="314292"/>
    <lineage>
        <taxon>Bacteria</taxon>
        <taxon>Pseudomonadati</taxon>
        <taxon>Pseudomonadota</taxon>
        <taxon>Gammaproteobacteria</taxon>
        <taxon>Vibrionales</taxon>
        <taxon>Vibrionaceae</taxon>
        <taxon>Photobacterium</taxon>
    </lineage>
</organism>
<dbReference type="EMBL" id="AAOJ01000002">
    <property type="protein sequence ID" value="EAS64949.1"/>
    <property type="molecule type" value="Genomic_DNA"/>
</dbReference>
<dbReference type="Proteomes" id="UP000001603">
    <property type="component" value="Unassembled WGS sequence"/>
</dbReference>